<dbReference type="AlphaFoldDB" id="S8FYX6"/>
<dbReference type="HOGENOM" id="CLU_2483395_0_0_1"/>
<dbReference type="EMBL" id="KE504130">
    <property type="protein sequence ID" value="EPT03415.1"/>
    <property type="molecule type" value="Genomic_DNA"/>
</dbReference>
<evidence type="ECO:0000313" key="3">
    <source>
        <dbReference type="Proteomes" id="UP000015241"/>
    </source>
</evidence>
<sequence>MEYTRATAGARTSSQPQTEAVPCESPVQARRRTICLRSWEALQVQARFTASIARTLSARPAFQRLCGWADNGEPRVVAANGPPCFKV</sequence>
<keyword evidence="3" id="KW-1185">Reference proteome</keyword>
<reference evidence="2 3" key="1">
    <citation type="journal article" date="2012" name="Science">
        <title>The Paleozoic origin of enzymatic lignin decomposition reconstructed from 31 fungal genomes.</title>
        <authorList>
            <person name="Floudas D."/>
            <person name="Binder M."/>
            <person name="Riley R."/>
            <person name="Barry K."/>
            <person name="Blanchette R.A."/>
            <person name="Henrissat B."/>
            <person name="Martinez A.T."/>
            <person name="Otillar R."/>
            <person name="Spatafora J.W."/>
            <person name="Yadav J.S."/>
            <person name="Aerts A."/>
            <person name="Benoit I."/>
            <person name="Boyd A."/>
            <person name="Carlson A."/>
            <person name="Copeland A."/>
            <person name="Coutinho P.M."/>
            <person name="de Vries R.P."/>
            <person name="Ferreira P."/>
            <person name="Findley K."/>
            <person name="Foster B."/>
            <person name="Gaskell J."/>
            <person name="Glotzer D."/>
            <person name="Gorecki P."/>
            <person name="Heitman J."/>
            <person name="Hesse C."/>
            <person name="Hori C."/>
            <person name="Igarashi K."/>
            <person name="Jurgens J.A."/>
            <person name="Kallen N."/>
            <person name="Kersten P."/>
            <person name="Kohler A."/>
            <person name="Kuees U."/>
            <person name="Kumar T.K.A."/>
            <person name="Kuo A."/>
            <person name="LaButti K."/>
            <person name="Larrondo L.F."/>
            <person name="Lindquist E."/>
            <person name="Ling A."/>
            <person name="Lombard V."/>
            <person name="Lucas S."/>
            <person name="Lundell T."/>
            <person name="Martin R."/>
            <person name="McLaughlin D.J."/>
            <person name="Morgenstern I."/>
            <person name="Morin E."/>
            <person name="Murat C."/>
            <person name="Nagy L.G."/>
            <person name="Nolan M."/>
            <person name="Ohm R.A."/>
            <person name="Patyshakuliyeva A."/>
            <person name="Rokas A."/>
            <person name="Ruiz-Duenas F.J."/>
            <person name="Sabat G."/>
            <person name="Salamov A."/>
            <person name="Samejima M."/>
            <person name="Schmutz J."/>
            <person name="Slot J.C."/>
            <person name="St John F."/>
            <person name="Stenlid J."/>
            <person name="Sun H."/>
            <person name="Sun S."/>
            <person name="Syed K."/>
            <person name="Tsang A."/>
            <person name="Wiebenga A."/>
            <person name="Young D."/>
            <person name="Pisabarro A."/>
            <person name="Eastwood D.C."/>
            <person name="Martin F."/>
            <person name="Cullen D."/>
            <person name="Grigoriev I.V."/>
            <person name="Hibbett D.S."/>
        </authorList>
    </citation>
    <scope>NUCLEOTIDE SEQUENCE</scope>
    <source>
        <strain evidence="3">FP-58527</strain>
    </source>
</reference>
<evidence type="ECO:0000313" key="2">
    <source>
        <dbReference type="EMBL" id="EPT03415.1"/>
    </source>
</evidence>
<dbReference type="Proteomes" id="UP000015241">
    <property type="component" value="Unassembled WGS sequence"/>
</dbReference>
<accession>S8FYX6</accession>
<protein>
    <submittedName>
        <fullName evidence="2">Uncharacterized protein</fullName>
    </submittedName>
</protein>
<name>S8FYX6_FOMSC</name>
<organism evidence="2 3">
    <name type="scientific">Fomitopsis schrenkii</name>
    <name type="common">Brown rot fungus</name>
    <dbReference type="NCBI Taxonomy" id="2126942"/>
    <lineage>
        <taxon>Eukaryota</taxon>
        <taxon>Fungi</taxon>
        <taxon>Dikarya</taxon>
        <taxon>Basidiomycota</taxon>
        <taxon>Agaricomycotina</taxon>
        <taxon>Agaricomycetes</taxon>
        <taxon>Polyporales</taxon>
        <taxon>Fomitopsis</taxon>
    </lineage>
</organism>
<dbReference type="InParanoid" id="S8FYX6"/>
<gene>
    <name evidence="2" type="ORF">FOMPIDRAFT_1022394</name>
</gene>
<evidence type="ECO:0000256" key="1">
    <source>
        <dbReference type="SAM" id="MobiDB-lite"/>
    </source>
</evidence>
<feature type="region of interest" description="Disordered" evidence="1">
    <location>
        <begin position="1"/>
        <end position="24"/>
    </location>
</feature>
<proteinExistence type="predicted"/>